<dbReference type="SMART" id="SM00421">
    <property type="entry name" value="HTH_LUXR"/>
    <property type="match status" value="1"/>
</dbReference>
<evidence type="ECO:0000256" key="3">
    <source>
        <dbReference type="PROSITE-ProRule" id="PRU00169"/>
    </source>
</evidence>
<dbReference type="SMART" id="SM00448">
    <property type="entry name" value="REC"/>
    <property type="match status" value="1"/>
</dbReference>
<dbReference type="GO" id="GO:0006355">
    <property type="term" value="P:regulation of DNA-templated transcription"/>
    <property type="evidence" value="ECO:0007669"/>
    <property type="project" value="InterPro"/>
</dbReference>
<feature type="domain" description="Response regulatory" evidence="5">
    <location>
        <begin position="13"/>
        <end position="134"/>
    </location>
</feature>
<feature type="domain" description="HTH luxR-type" evidence="4">
    <location>
        <begin position="161"/>
        <end position="226"/>
    </location>
</feature>
<gene>
    <name evidence="6" type="ORF">ABWT76_000337</name>
</gene>
<evidence type="ECO:0000256" key="2">
    <source>
        <dbReference type="ARBA" id="ARBA00023125"/>
    </source>
</evidence>
<dbReference type="CDD" id="cd17535">
    <property type="entry name" value="REC_NarL-like"/>
    <property type="match status" value="1"/>
</dbReference>
<dbReference type="InterPro" id="IPR039420">
    <property type="entry name" value="WalR-like"/>
</dbReference>
<dbReference type="Gene3D" id="3.40.50.2300">
    <property type="match status" value="1"/>
</dbReference>
<dbReference type="SUPFAM" id="SSF46894">
    <property type="entry name" value="C-terminal effector domain of the bipartite response regulators"/>
    <property type="match status" value="1"/>
</dbReference>
<dbReference type="PROSITE" id="PS50043">
    <property type="entry name" value="HTH_LUXR_2"/>
    <property type="match status" value="1"/>
</dbReference>
<dbReference type="EMBL" id="CP159837">
    <property type="protein sequence ID" value="XCM37569.1"/>
    <property type="molecule type" value="Genomic_DNA"/>
</dbReference>
<dbReference type="PANTHER" id="PTHR43214">
    <property type="entry name" value="TWO-COMPONENT RESPONSE REGULATOR"/>
    <property type="match status" value="1"/>
</dbReference>
<reference evidence="6" key="1">
    <citation type="submission" date="2024-07" db="EMBL/GenBank/DDBJ databases">
        <authorList>
            <person name="Kim Y.J."/>
            <person name="Jeong J.Y."/>
        </authorList>
    </citation>
    <scope>NUCLEOTIDE SEQUENCE</scope>
    <source>
        <strain evidence="6">GIHE-MW2</strain>
    </source>
</reference>
<accession>A0AAU8JED9</accession>
<dbReference type="PANTHER" id="PTHR43214:SF36">
    <property type="entry name" value="RESPONSE REGULATOR RECEIVER"/>
    <property type="match status" value="1"/>
</dbReference>
<feature type="modified residue" description="4-aspartylphosphate" evidence="3">
    <location>
        <position position="69"/>
    </location>
</feature>
<evidence type="ECO:0000259" key="4">
    <source>
        <dbReference type="PROSITE" id="PS50043"/>
    </source>
</evidence>
<proteinExistence type="predicted"/>
<dbReference type="CDD" id="cd06170">
    <property type="entry name" value="LuxR_C_like"/>
    <property type="match status" value="1"/>
</dbReference>
<organism evidence="6">
    <name type="scientific">Planktothricoides raciborskii GIHE-MW2</name>
    <dbReference type="NCBI Taxonomy" id="2792601"/>
    <lineage>
        <taxon>Bacteria</taxon>
        <taxon>Bacillati</taxon>
        <taxon>Cyanobacteriota</taxon>
        <taxon>Cyanophyceae</taxon>
        <taxon>Oscillatoriophycideae</taxon>
        <taxon>Oscillatoriales</taxon>
        <taxon>Oscillatoriaceae</taxon>
        <taxon>Planktothricoides</taxon>
    </lineage>
</organism>
<dbReference type="InterPro" id="IPR011006">
    <property type="entry name" value="CheY-like_superfamily"/>
</dbReference>
<dbReference type="Pfam" id="PF00072">
    <property type="entry name" value="Response_reg"/>
    <property type="match status" value="1"/>
</dbReference>
<dbReference type="InterPro" id="IPR001789">
    <property type="entry name" value="Sig_transdc_resp-reg_receiver"/>
</dbReference>
<dbReference type="RefSeq" id="WP_054465097.1">
    <property type="nucleotide sequence ID" value="NZ_CP159837.1"/>
</dbReference>
<dbReference type="PRINTS" id="PR00038">
    <property type="entry name" value="HTHLUXR"/>
</dbReference>
<keyword evidence="2" id="KW-0238">DNA-binding</keyword>
<evidence type="ECO:0000313" key="6">
    <source>
        <dbReference type="EMBL" id="XCM37569.1"/>
    </source>
</evidence>
<dbReference type="InterPro" id="IPR016032">
    <property type="entry name" value="Sig_transdc_resp-reg_C-effctor"/>
</dbReference>
<evidence type="ECO:0000259" key="5">
    <source>
        <dbReference type="PROSITE" id="PS50110"/>
    </source>
</evidence>
<dbReference type="InterPro" id="IPR000792">
    <property type="entry name" value="Tscrpt_reg_LuxR_C"/>
</dbReference>
<dbReference type="GO" id="GO:0003677">
    <property type="term" value="F:DNA binding"/>
    <property type="evidence" value="ECO:0007669"/>
    <property type="project" value="UniProtKB-KW"/>
</dbReference>
<dbReference type="InterPro" id="IPR058245">
    <property type="entry name" value="NreC/VraR/RcsB-like_REC"/>
</dbReference>
<dbReference type="GO" id="GO:0000160">
    <property type="term" value="P:phosphorelay signal transduction system"/>
    <property type="evidence" value="ECO:0007669"/>
    <property type="project" value="InterPro"/>
</dbReference>
<dbReference type="AlphaFoldDB" id="A0AAU8JED9"/>
<dbReference type="Pfam" id="PF00196">
    <property type="entry name" value="GerE"/>
    <property type="match status" value="1"/>
</dbReference>
<protein>
    <submittedName>
        <fullName evidence="6">Response regulator transcription factor</fullName>
    </submittedName>
</protein>
<sequence>MLNYEIKLPQIISILLVDDEPMFRKGLKTLLAFYSANGGLTFNVVGEAASVAQGVKLAAEQHPMIILLDMELPKQDGIDALDQFRELKYKGKAIVLSAHREDELIFKAMESGAWGYVFKDCVAQQLYDAIATVIKDEIYLAPEVITRFFRMFHFYGGHSLTGNKTVYLTEREQEVLQWLVQGASNEEIAENLCVTTATVKAHLTSIFEKFQVKNRSQAIVKALKLGLVSA</sequence>
<keyword evidence="1 3" id="KW-0597">Phosphoprotein</keyword>
<evidence type="ECO:0000256" key="1">
    <source>
        <dbReference type="ARBA" id="ARBA00022553"/>
    </source>
</evidence>
<dbReference type="SUPFAM" id="SSF52172">
    <property type="entry name" value="CheY-like"/>
    <property type="match status" value="1"/>
</dbReference>
<name>A0AAU8JED9_9CYAN</name>
<dbReference type="PROSITE" id="PS50110">
    <property type="entry name" value="RESPONSE_REGULATORY"/>
    <property type="match status" value="1"/>
</dbReference>
<dbReference type="PROSITE" id="PS00622">
    <property type="entry name" value="HTH_LUXR_1"/>
    <property type="match status" value="1"/>
</dbReference>